<dbReference type="EMBL" id="MFNE01000018">
    <property type="protein sequence ID" value="OGG96192.1"/>
    <property type="molecule type" value="Genomic_DNA"/>
</dbReference>
<dbReference type="InterPro" id="IPR002523">
    <property type="entry name" value="MgTranspt_CorA/ZnTranspt_ZntB"/>
</dbReference>
<evidence type="ECO:0000256" key="2">
    <source>
        <dbReference type="ARBA" id="ARBA00009765"/>
    </source>
</evidence>
<name>A0A1F6GDM5_9PROT</name>
<evidence type="ECO:0000256" key="13">
    <source>
        <dbReference type="SAM" id="Coils"/>
    </source>
</evidence>
<comment type="catalytic activity">
    <reaction evidence="10">
        <text>Mg(2+)(in) = Mg(2+)(out)</text>
        <dbReference type="Rhea" id="RHEA:29827"/>
        <dbReference type="ChEBI" id="CHEBI:18420"/>
    </reaction>
</comment>
<evidence type="ECO:0000256" key="12">
    <source>
        <dbReference type="RuleBase" id="RU362010"/>
    </source>
</evidence>
<comment type="function">
    <text evidence="11">Mediates influx of magnesium ions. Alternates between open and closed states. Activated by low cytoplasmic Mg(2+) levels. Inactive when cytoplasmic Mg(2+) levels are high.</text>
</comment>
<keyword evidence="8 12" id="KW-0406">Ion transport</keyword>
<dbReference type="PANTHER" id="PTHR46494:SF1">
    <property type="entry name" value="CORA FAMILY METAL ION TRANSPORTER (EUROFUNG)"/>
    <property type="match status" value="1"/>
</dbReference>
<dbReference type="AlphaFoldDB" id="A0A1F6GDM5"/>
<feature type="transmembrane region" description="Helical" evidence="12">
    <location>
        <begin position="304"/>
        <end position="324"/>
    </location>
</feature>
<dbReference type="SUPFAM" id="SSF143865">
    <property type="entry name" value="CorA soluble domain-like"/>
    <property type="match status" value="1"/>
</dbReference>
<comment type="caution">
    <text evidence="14">The sequence shown here is derived from an EMBL/GenBank/DDBJ whole genome shotgun (WGS) entry which is preliminary data.</text>
</comment>
<evidence type="ECO:0000256" key="3">
    <source>
        <dbReference type="ARBA" id="ARBA00022448"/>
    </source>
</evidence>
<keyword evidence="4 12" id="KW-1003">Cell membrane</keyword>
<dbReference type="InterPro" id="IPR004488">
    <property type="entry name" value="Mg/Co-transport_prot_CorA"/>
</dbReference>
<evidence type="ECO:0000256" key="10">
    <source>
        <dbReference type="ARBA" id="ARBA00034269"/>
    </source>
</evidence>
<dbReference type="Gene3D" id="1.20.58.340">
    <property type="entry name" value="Magnesium transport protein CorA, transmembrane region"/>
    <property type="match status" value="2"/>
</dbReference>
<keyword evidence="13" id="KW-0175">Coiled coil</keyword>
<dbReference type="NCBIfam" id="TIGR00383">
    <property type="entry name" value="corA"/>
    <property type="match status" value="1"/>
</dbReference>
<comment type="similarity">
    <text evidence="2 12">Belongs to the CorA metal ion transporter (MIT) (TC 1.A.35) family.</text>
</comment>
<dbReference type="Gene3D" id="3.30.460.20">
    <property type="entry name" value="CorA soluble domain-like"/>
    <property type="match status" value="1"/>
</dbReference>
<gene>
    <name evidence="12" type="primary">corA</name>
    <name evidence="14" type="ORF">A2527_04645</name>
</gene>
<protein>
    <recommendedName>
        <fullName evidence="12">Magnesium transport protein CorA</fullName>
    </recommendedName>
</protein>
<evidence type="ECO:0000256" key="4">
    <source>
        <dbReference type="ARBA" id="ARBA00022475"/>
    </source>
</evidence>
<evidence type="ECO:0000256" key="1">
    <source>
        <dbReference type="ARBA" id="ARBA00004651"/>
    </source>
</evidence>
<proteinExistence type="inferred from homology"/>
<evidence type="ECO:0000256" key="6">
    <source>
        <dbReference type="ARBA" id="ARBA00022842"/>
    </source>
</evidence>
<dbReference type="GO" id="GO:0015095">
    <property type="term" value="F:magnesium ion transmembrane transporter activity"/>
    <property type="evidence" value="ECO:0007669"/>
    <property type="project" value="UniProtKB-UniRule"/>
</dbReference>
<feature type="transmembrane region" description="Helical" evidence="12">
    <location>
        <begin position="336"/>
        <end position="356"/>
    </location>
</feature>
<feature type="coiled-coil region" evidence="13">
    <location>
        <begin position="269"/>
        <end position="296"/>
    </location>
</feature>
<evidence type="ECO:0000256" key="7">
    <source>
        <dbReference type="ARBA" id="ARBA00022989"/>
    </source>
</evidence>
<keyword evidence="3 12" id="KW-0813">Transport</keyword>
<dbReference type="SUPFAM" id="SSF144083">
    <property type="entry name" value="Magnesium transport protein CorA, transmembrane region"/>
    <property type="match status" value="1"/>
</dbReference>
<dbReference type="FunFam" id="1.20.58.340:FF:000004">
    <property type="entry name" value="Magnesium transport protein CorA"/>
    <property type="match status" value="1"/>
</dbReference>
<sequence>MIQDRLKTLKKQTMVEKTSQKYGLPPGALVFVGEEEDQLAMCQVVRFDQNHFEVLQTTDLEEALAYSETELPTWLNLQGMPSAAQMEVLGQRFGIHPLVLEDILDAGHPAKLQPEFNNLFLILKIFSHLGEEVVQENFNLILNKKLLLTIHNSREDYFSLIRERLKIRRNRIQEIGLGYLFFALIDLLLDRQSLLLDWLEEAITDLDEALFEQFEGDLLEEIHSFKKLVLQLHRHLRPLKEISLALIRADSPMLNAKVSPFLHDLVDHADHLTETLNGQREALINLQAQYLALTNQRMNEIMKVLTMMGSIFIPLTFLAGVYGMNFRYMPELQWEYGYFWALGIMATTALSVWAFFKSRRWL</sequence>
<dbReference type="GO" id="GO:0000287">
    <property type="term" value="F:magnesium ion binding"/>
    <property type="evidence" value="ECO:0007669"/>
    <property type="project" value="TreeGrafter"/>
</dbReference>
<dbReference type="PANTHER" id="PTHR46494">
    <property type="entry name" value="CORA FAMILY METAL ION TRANSPORTER (EUROFUNG)"/>
    <property type="match status" value="1"/>
</dbReference>
<keyword evidence="7 12" id="KW-1133">Transmembrane helix</keyword>
<keyword evidence="9 12" id="KW-0472">Membrane</keyword>
<comment type="subcellular location">
    <subcellularLocation>
        <location evidence="1">Cell membrane</location>
        <topology evidence="1">Multi-pass membrane protein</topology>
    </subcellularLocation>
    <subcellularLocation>
        <location evidence="12">Membrane</location>
        <topology evidence="12">Multi-pass membrane protein</topology>
    </subcellularLocation>
</comment>
<evidence type="ECO:0000256" key="8">
    <source>
        <dbReference type="ARBA" id="ARBA00023065"/>
    </source>
</evidence>
<evidence type="ECO:0000256" key="5">
    <source>
        <dbReference type="ARBA" id="ARBA00022692"/>
    </source>
</evidence>
<evidence type="ECO:0000313" key="14">
    <source>
        <dbReference type="EMBL" id="OGG96192.1"/>
    </source>
</evidence>
<dbReference type="Proteomes" id="UP000178449">
    <property type="component" value="Unassembled WGS sequence"/>
</dbReference>
<dbReference type="InterPro" id="IPR045861">
    <property type="entry name" value="CorA_cytoplasmic_dom"/>
</dbReference>
<keyword evidence="5 12" id="KW-0812">Transmembrane</keyword>
<evidence type="ECO:0000256" key="9">
    <source>
        <dbReference type="ARBA" id="ARBA00023136"/>
    </source>
</evidence>
<evidence type="ECO:0000313" key="15">
    <source>
        <dbReference type="Proteomes" id="UP000178449"/>
    </source>
</evidence>
<reference evidence="14 15" key="1">
    <citation type="journal article" date="2016" name="Nat. Commun.">
        <title>Thousands of microbial genomes shed light on interconnected biogeochemical processes in an aquifer system.</title>
        <authorList>
            <person name="Anantharaman K."/>
            <person name="Brown C.T."/>
            <person name="Hug L.A."/>
            <person name="Sharon I."/>
            <person name="Castelle C.J."/>
            <person name="Probst A.J."/>
            <person name="Thomas B.C."/>
            <person name="Singh A."/>
            <person name="Wilkins M.J."/>
            <person name="Karaoz U."/>
            <person name="Brodie E.L."/>
            <person name="Williams K.H."/>
            <person name="Hubbard S.S."/>
            <person name="Banfield J.F."/>
        </authorList>
    </citation>
    <scope>NUCLEOTIDE SEQUENCE [LARGE SCALE GENOMIC DNA]</scope>
</reference>
<organism evidence="14 15">
    <name type="scientific">Candidatus Lambdaproteobacteria bacterium RIFOXYD2_FULL_50_16</name>
    <dbReference type="NCBI Taxonomy" id="1817772"/>
    <lineage>
        <taxon>Bacteria</taxon>
        <taxon>Pseudomonadati</taxon>
        <taxon>Pseudomonadota</taxon>
        <taxon>Candidatus Lambdaproteobacteria</taxon>
    </lineage>
</organism>
<dbReference type="CDD" id="cd12828">
    <property type="entry name" value="TmCorA-like_1"/>
    <property type="match status" value="1"/>
</dbReference>
<accession>A0A1F6GDM5</accession>
<dbReference type="InterPro" id="IPR045863">
    <property type="entry name" value="CorA_TM1_TM2"/>
</dbReference>
<dbReference type="Pfam" id="PF01544">
    <property type="entry name" value="CorA"/>
    <property type="match status" value="1"/>
</dbReference>
<dbReference type="GO" id="GO:0015087">
    <property type="term" value="F:cobalt ion transmembrane transporter activity"/>
    <property type="evidence" value="ECO:0007669"/>
    <property type="project" value="UniProtKB-UniRule"/>
</dbReference>
<dbReference type="STRING" id="1817772.A2527_04645"/>
<evidence type="ECO:0000256" key="11">
    <source>
        <dbReference type="ARBA" id="ARBA00045497"/>
    </source>
</evidence>
<dbReference type="GO" id="GO:0050897">
    <property type="term" value="F:cobalt ion binding"/>
    <property type="evidence" value="ECO:0007669"/>
    <property type="project" value="TreeGrafter"/>
</dbReference>
<dbReference type="GO" id="GO:0005886">
    <property type="term" value="C:plasma membrane"/>
    <property type="evidence" value="ECO:0007669"/>
    <property type="project" value="UniProtKB-SubCell"/>
</dbReference>
<keyword evidence="6 12" id="KW-0460">Magnesium</keyword>